<protein>
    <submittedName>
        <fullName evidence="1">Uncharacterized protein</fullName>
    </submittedName>
</protein>
<dbReference type="AlphaFoldDB" id="A0AAW1JFW4"/>
<dbReference type="EMBL" id="JASPKY010000387">
    <property type="protein sequence ID" value="KAK9702659.1"/>
    <property type="molecule type" value="Genomic_DNA"/>
</dbReference>
<proteinExistence type="predicted"/>
<accession>A0AAW1JFW4</accession>
<sequence length="81" mass="8967">MMQDNDDRKGTNNSAIKLTSYYCCSSDTVIIGTKGVGLPTGVAMREKKSGALSRMQKLRKRLSHSFGRLFYVIHSTILLVA</sequence>
<reference evidence="1 2" key="1">
    <citation type="journal article" date="2024" name="BMC Genomics">
        <title>De novo assembly and annotation of Popillia japonica's genome with initial clues to its potential as an invasive pest.</title>
        <authorList>
            <person name="Cucini C."/>
            <person name="Boschi S."/>
            <person name="Funari R."/>
            <person name="Cardaioli E."/>
            <person name="Iannotti N."/>
            <person name="Marturano G."/>
            <person name="Paoli F."/>
            <person name="Bruttini M."/>
            <person name="Carapelli A."/>
            <person name="Frati F."/>
            <person name="Nardi F."/>
        </authorList>
    </citation>
    <scope>NUCLEOTIDE SEQUENCE [LARGE SCALE GENOMIC DNA]</scope>
    <source>
        <strain evidence="1">DMR45628</strain>
    </source>
</reference>
<keyword evidence="2" id="KW-1185">Reference proteome</keyword>
<organism evidence="1 2">
    <name type="scientific">Popillia japonica</name>
    <name type="common">Japanese beetle</name>
    <dbReference type="NCBI Taxonomy" id="7064"/>
    <lineage>
        <taxon>Eukaryota</taxon>
        <taxon>Metazoa</taxon>
        <taxon>Ecdysozoa</taxon>
        <taxon>Arthropoda</taxon>
        <taxon>Hexapoda</taxon>
        <taxon>Insecta</taxon>
        <taxon>Pterygota</taxon>
        <taxon>Neoptera</taxon>
        <taxon>Endopterygota</taxon>
        <taxon>Coleoptera</taxon>
        <taxon>Polyphaga</taxon>
        <taxon>Scarabaeiformia</taxon>
        <taxon>Scarabaeidae</taxon>
        <taxon>Rutelinae</taxon>
        <taxon>Popillia</taxon>
    </lineage>
</organism>
<name>A0AAW1JFW4_POPJA</name>
<evidence type="ECO:0000313" key="2">
    <source>
        <dbReference type="Proteomes" id="UP001458880"/>
    </source>
</evidence>
<evidence type="ECO:0000313" key="1">
    <source>
        <dbReference type="EMBL" id="KAK9702659.1"/>
    </source>
</evidence>
<dbReference type="Proteomes" id="UP001458880">
    <property type="component" value="Unassembled WGS sequence"/>
</dbReference>
<comment type="caution">
    <text evidence="1">The sequence shown here is derived from an EMBL/GenBank/DDBJ whole genome shotgun (WGS) entry which is preliminary data.</text>
</comment>
<gene>
    <name evidence="1" type="ORF">QE152_g29814</name>
</gene>